<dbReference type="AlphaFoldDB" id="A0A8X6MFV0"/>
<organism evidence="1 2">
    <name type="scientific">Trichonephila inaurata madagascariensis</name>
    <dbReference type="NCBI Taxonomy" id="2747483"/>
    <lineage>
        <taxon>Eukaryota</taxon>
        <taxon>Metazoa</taxon>
        <taxon>Ecdysozoa</taxon>
        <taxon>Arthropoda</taxon>
        <taxon>Chelicerata</taxon>
        <taxon>Arachnida</taxon>
        <taxon>Araneae</taxon>
        <taxon>Araneomorphae</taxon>
        <taxon>Entelegynae</taxon>
        <taxon>Araneoidea</taxon>
        <taxon>Nephilidae</taxon>
        <taxon>Trichonephila</taxon>
        <taxon>Trichonephila inaurata</taxon>
    </lineage>
</organism>
<evidence type="ECO:0000313" key="2">
    <source>
        <dbReference type="Proteomes" id="UP000886998"/>
    </source>
</evidence>
<evidence type="ECO:0000313" key="1">
    <source>
        <dbReference type="EMBL" id="GFS48712.1"/>
    </source>
</evidence>
<sequence>MAGVFHLTKGDSGRYMAAYLFPNQCEPKSTQTDWRLDNPATSGIFRECAPL</sequence>
<comment type="caution">
    <text evidence="1">The sequence shown here is derived from an EMBL/GenBank/DDBJ whole genome shotgun (WGS) entry which is preliminary data.</text>
</comment>
<keyword evidence="2" id="KW-1185">Reference proteome</keyword>
<gene>
    <name evidence="1" type="ORF">TNIN_278641</name>
</gene>
<name>A0A8X6MFV0_9ARAC</name>
<protein>
    <submittedName>
        <fullName evidence="1">Uncharacterized protein</fullName>
    </submittedName>
</protein>
<dbReference type="EMBL" id="BMAV01026261">
    <property type="protein sequence ID" value="GFS48712.1"/>
    <property type="molecule type" value="Genomic_DNA"/>
</dbReference>
<accession>A0A8X6MFV0</accession>
<feature type="non-terminal residue" evidence="1">
    <location>
        <position position="51"/>
    </location>
</feature>
<dbReference type="Proteomes" id="UP000886998">
    <property type="component" value="Unassembled WGS sequence"/>
</dbReference>
<reference evidence="1" key="1">
    <citation type="submission" date="2020-08" db="EMBL/GenBank/DDBJ databases">
        <title>Multicomponent nature underlies the extraordinary mechanical properties of spider dragline silk.</title>
        <authorList>
            <person name="Kono N."/>
            <person name="Nakamura H."/>
            <person name="Mori M."/>
            <person name="Yoshida Y."/>
            <person name="Ohtoshi R."/>
            <person name="Malay A.D."/>
            <person name="Moran D.A.P."/>
            <person name="Tomita M."/>
            <person name="Numata K."/>
            <person name="Arakawa K."/>
        </authorList>
    </citation>
    <scope>NUCLEOTIDE SEQUENCE</scope>
</reference>
<proteinExistence type="predicted"/>